<protein>
    <submittedName>
        <fullName evidence="2">Uncharacterized protein</fullName>
    </submittedName>
</protein>
<organism evidence="2 3">
    <name type="scientific">Halovulum marinum</name>
    <dbReference type="NCBI Taxonomy" id="2662447"/>
    <lineage>
        <taxon>Bacteria</taxon>
        <taxon>Pseudomonadati</taxon>
        <taxon>Pseudomonadota</taxon>
        <taxon>Alphaproteobacteria</taxon>
        <taxon>Rhodobacterales</taxon>
        <taxon>Paracoccaceae</taxon>
        <taxon>Halovulum</taxon>
    </lineage>
</organism>
<dbReference type="RefSeq" id="WP_154449320.1">
    <property type="nucleotide sequence ID" value="NZ_WIND01000028.1"/>
</dbReference>
<proteinExistence type="predicted"/>
<keyword evidence="3" id="KW-1185">Reference proteome</keyword>
<dbReference type="EMBL" id="WIND01000028">
    <property type="protein sequence ID" value="MSU91889.1"/>
    <property type="molecule type" value="Genomic_DNA"/>
</dbReference>
<gene>
    <name evidence="2" type="ORF">GE300_20175</name>
</gene>
<comment type="caution">
    <text evidence="2">The sequence shown here is derived from an EMBL/GenBank/DDBJ whole genome shotgun (WGS) entry which is preliminary data.</text>
</comment>
<sequence length="138" mass="15063">METYTAVRFGADDTATLARFRDIATLSGIALRPADDPERKFFSRIAGNSARLEDLGSALVAAMAASRKMLENAETDTCPFPEIPSHPEGVERTWRDGQRSQAHRLQREIGILADIIEEEIGLKVEFPAAPEGAAPEPV</sequence>
<evidence type="ECO:0000313" key="2">
    <source>
        <dbReference type="EMBL" id="MSU91889.1"/>
    </source>
</evidence>
<dbReference type="Proteomes" id="UP000474957">
    <property type="component" value="Unassembled WGS sequence"/>
</dbReference>
<evidence type="ECO:0000256" key="1">
    <source>
        <dbReference type="SAM" id="MobiDB-lite"/>
    </source>
</evidence>
<dbReference type="AlphaFoldDB" id="A0A6L5Z6B2"/>
<accession>A0A6L5Z6B2</accession>
<feature type="region of interest" description="Disordered" evidence="1">
    <location>
        <begin position="76"/>
        <end position="99"/>
    </location>
</feature>
<evidence type="ECO:0000313" key="3">
    <source>
        <dbReference type="Proteomes" id="UP000474957"/>
    </source>
</evidence>
<reference evidence="2 3" key="1">
    <citation type="submission" date="2019-10" db="EMBL/GenBank/DDBJ databases">
        <title>Cognatihalovulum marinum gen. nov. sp. nov., a new member of the family Rhodobacteraceae isolated from deep seawater of the Northwest Indian Ocean.</title>
        <authorList>
            <person name="Ruan C."/>
            <person name="Wang J."/>
            <person name="Zheng X."/>
            <person name="Song L."/>
            <person name="Zhu Y."/>
            <person name="Huang Y."/>
            <person name="Lu Z."/>
            <person name="Du W."/>
            <person name="Huang L."/>
            <person name="Dai X."/>
        </authorList>
    </citation>
    <scope>NUCLEOTIDE SEQUENCE [LARGE SCALE GENOMIC DNA]</scope>
    <source>
        <strain evidence="2 3">2CG4</strain>
    </source>
</reference>
<name>A0A6L5Z6B2_9RHOB</name>
<feature type="compositionally biased region" description="Basic and acidic residues" evidence="1">
    <location>
        <begin position="88"/>
        <end position="98"/>
    </location>
</feature>